<reference evidence="4 5" key="1">
    <citation type="submission" date="2019-08" db="EMBL/GenBank/DDBJ databases">
        <title>Ulvibacter marinistellae sp. nov., isolated from a starfish, Patiria pectinifera.</title>
        <authorList>
            <person name="Kawano K."/>
            <person name="Ushijima N."/>
            <person name="Kihara M."/>
            <person name="Itoh H."/>
        </authorList>
    </citation>
    <scope>NUCLEOTIDE SEQUENCE [LARGE SCALE GENOMIC DNA]</scope>
    <source>
        <strain evidence="4 5">KK4</strain>
    </source>
</reference>
<evidence type="ECO:0000256" key="1">
    <source>
        <dbReference type="ARBA" id="ARBA00009353"/>
    </source>
</evidence>
<dbReference type="InterPro" id="IPR001509">
    <property type="entry name" value="Epimerase_deHydtase"/>
</dbReference>
<protein>
    <submittedName>
        <fullName evidence="4">NAD-dependent epimerase</fullName>
    </submittedName>
</protein>
<dbReference type="InterPro" id="IPR036291">
    <property type="entry name" value="NAD(P)-bd_dom_sf"/>
</dbReference>
<evidence type="ECO:0000313" key="5">
    <source>
        <dbReference type="Proteomes" id="UP000326994"/>
    </source>
</evidence>
<comment type="similarity">
    <text evidence="1">Belongs to the NAD(P)-dependent epimerase/dehydratase family. SDR39U1 subfamily.</text>
</comment>
<evidence type="ECO:0000259" key="2">
    <source>
        <dbReference type="Pfam" id="PF01370"/>
    </source>
</evidence>
<dbReference type="RefSeq" id="WP_151893662.1">
    <property type="nucleotide sequence ID" value="NZ_BKCF01000001.1"/>
</dbReference>
<comment type="caution">
    <text evidence="4">The sequence shown here is derived from an EMBL/GenBank/DDBJ whole genome shotgun (WGS) entry which is preliminary data.</text>
</comment>
<dbReference type="InterPro" id="IPR013549">
    <property type="entry name" value="DUF1731"/>
</dbReference>
<accession>A0A5J4FXA3</accession>
<dbReference type="OrthoDB" id="9801773at2"/>
<dbReference type="InterPro" id="IPR010099">
    <property type="entry name" value="SDR39U1"/>
</dbReference>
<name>A0A5J4FXA3_9FLAO</name>
<feature type="domain" description="DUF1731" evidence="3">
    <location>
        <begin position="253"/>
        <end position="299"/>
    </location>
</feature>
<feature type="domain" description="NAD-dependent epimerase/dehydratase" evidence="2">
    <location>
        <begin position="3"/>
        <end position="222"/>
    </location>
</feature>
<proteinExistence type="inferred from homology"/>
<evidence type="ECO:0000259" key="3">
    <source>
        <dbReference type="Pfam" id="PF08338"/>
    </source>
</evidence>
<dbReference type="SUPFAM" id="SSF51735">
    <property type="entry name" value="NAD(P)-binding Rossmann-fold domains"/>
    <property type="match status" value="1"/>
</dbReference>
<keyword evidence="5" id="KW-1185">Reference proteome</keyword>
<sequence>MKVLITGATGLIGSKITELCHDKGIAVHYLTTSKEKIKNTKNYQGFYWNPAEGLIDAKAFNGVTTIINLVGATIAKRWTKSYKKIILDSRTQTANLIFETLKSIDHSVGHFISASGISIYPNSEVELYTEEYVGVEDSFLGEVVVAWEAVANQFKSLGIDVAKVRTGVVFDKNDGAFSKLVEPVKMGAPAAIGNGNQWLSWIHIDDIAGIYMKLLKDRDEGVFNAVAPTPVTNKRITKLLSNKYNVPMWLPNIPSFVLKLALGEMAILVTEGQLVSSKKIEALGYKFMYYNIDNALDDLVEKK</sequence>
<dbReference type="Pfam" id="PF01370">
    <property type="entry name" value="Epimerase"/>
    <property type="match status" value="1"/>
</dbReference>
<evidence type="ECO:0000313" key="4">
    <source>
        <dbReference type="EMBL" id="GEQ85764.1"/>
    </source>
</evidence>
<dbReference type="PANTHER" id="PTHR11092:SF0">
    <property type="entry name" value="EPIMERASE FAMILY PROTEIN SDR39U1"/>
    <property type="match status" value="1"/>
</dbReference>
<dbReference type="Gene3D" id="3.40.50.720">
    <property type="entry name" value="NAD(P)-binding Rossmann-like Domain"/>
    <property type="match status" value="1"/>
</dbReference>
<dbReference type="EMBL" id="BKCF01000001">
    <property type="protein sequence ID" value="GEQ85764.1"/>
    <property type="molecule type" value="Genomic_DNA"/>
</dbReference>
<gene>
    <name evidence="4" type="ORF">ULMS_12720</name>
</gene>
<dbReference type="NCBIfam" id="TIGR01777">
    <property type="entry name" value="yfcH"/>
    <property type="match status" value="1"/>
</dbReference>
<dbReference type="PANTHER" id="PTHR11092">
    <property type="entry name" value="SUGAR NUCLEOTIDE EPIMERASE RELATED"/>
    <property type="match status" value="1"/>
</dbReference>
<dbReference type="Proteomes" id="UP000326994">
    <property type="component" value="Unassembled WGS sequence"/>
</dbReference>
<organism evidence="4 5">
    <name type="scientific">Patiriisocius marinistellae</name>
    <dbReference type="NCBI Taxonomy" id="2494560"/>
    <lineage>
        <taxon>Bacteria</taxon>
        <taxon>Pseudomonadati</taxon>
        <taxon>Bacteroidota</taxon>
        <taxon>Flavobacteriia</taxon>
        <taxon>Flavobacteriales</taxon>
        <taxon>Flavobacteriaceae</taxon>
        <taxon>Patiriisocius</taxon>
    </lineage>
</organism>
<dbReference type="Pfam" id="PF08338">
    <property type="entry name" value="DUF1731"/>
    <property type="match status" value="1"/>
</dbReference>
<dbReference type="AlphaFoldDB" id="A0A5J4FXA3"/>